<feature type="region of interest" description="Disordered" evidence="1">
    <location>
        <begin position="572"/>
        <end position="595"/>
    </location>
</feature>
<dbReference type="AlphaFoldDB" id="A0A9P6R1D3"/>
<feature type="region of interest" description="Disordered" evidence="1">
    <location>
        <begin position="431"/>
        <end position="486"/>
    </location>
</feature>
<evidence type="ECO:0000256" key="2">
    <source>
        <dbReference type="SAM" id="Phobius"/>
    </source>
</evidence>
<feature type="compositionally biased region" description="Acidic residues" evidence="1">
    <location>
        <begin position="440"/>
        <end position="450"/>
    </location>
</feature>
<feature type="region of interest" description="Disordered" evidence="1">
    <location>
        <begin position="691"/>
        <end position="808"/>
    </location>
</feature>
<feature type="compositionally biased region" description="Low complexity" evidence="1">
    <location>
        <begin position="735"/>
        <end position="746"/>
    </location>
</feature>
<feature type="region of interest" description="Disordered" evidence="1">
    <location>
        <begin position="1"/>
        <end position="53"/>
    </location>
</feature>
<feature type="compositionally biased region" description="Low complexity" evidence="1">
    <location>
        <begin position="216"/>
        <end position="229"/>
    </location>
</feature>
<accession>A0A9P6R1D3</accession>
<feature type="compositionally biased region" description="Polar residues" evidence="1">
    <location>
        <begin position="41"/>
        <end position="53"/>
    </location>
</feature>
<proteinExistence type="predicted"/>
<keyword evidence="2" id="KW-0812">Transmembrane</keyword>
<dbReference type="OrthoDB" id="2409837at2759"/>
<feature type="region of interest" description="Disordered" evidence="1">
    <location>
        <begin position="319"/>
        <end position="338"/>
    </location>
</feature>
<feature type="compositionally biased region" description="Basic and acidic residues" evidence="1">
    <location>
        <begin position="109"/>
        <end position="128"/>
    </location>
</feature>
<evidence type="ECO:0000256" key="1">
    <source>
        <dbReference type="SAM" id="MobiDB-lite"/>
    </source>
</evidence>
<organism evidence="3 4">
    <name type="scientific">Dissophora globulifera</name>
    <dbReference type="NCBI Taxonomy" id="979702"/>
    <lineage>
        <taxon>Eukaryota</taxon>
        <taxon>Fungi</taxon>
        <taxon>Fungi incertae sedis</taxon>
        <taxon>Mucoromycota</taxon>
        <taxon>Mortierellomycotina</taxon>
        <taxon>Mortierellomycetes</taxon>
        <taxon>Mortierellales</taxon>
        <taxon>Mortierellaceae</taxon>
        <taxon>Dissophora</taxon>
    </lineage>
</organism>
<comment type="caution">
    <text evidence="3">The sequence shown here is derived from an EMBL/GenBank/DDBJ whole genome shotgun (WGS) entry which is preliminary data.</text>
</comment>
<protein>
    <submittedName>
        <fullName evidence="3">Uncharacterized protein</fullName>
    </submittedName>
</protein>
<dbReference type="EMBL" id="JAAAIP010001168">
    <property type="protein sequence ID" value="KAG0309762.1"/>
    <property type="molecule type" value="Genomic_DNA"/>
</dbReference>
<name>A0A9P6R1D3_9FUNG</name>
<feature type="compositionally biased region" description="Polar residues" evidence="1">
    <location>
        <begin position="453"/>
        <end position="462"/>
    </location>
</feature>
<gene>
    <name evidence="3" type="ORF">BGZ99_000773</name>
</gene>
<dbReference type="Proteomes" id="UP000738325">
    <property type="component" value="Unassembled WGS sequence"/>
</dbReference>
<feature type="region of interest" description="Disordered" evidence="1">
    <location>
        <begin position="216"/>
        <end position="240"/>
    </location>
</feature>
<feature type="transmembrane region" description="Helical" evidence="2">
    <location>
        <begin position="82"/>
        <end position="104"/>
    </location>
</feature>
<evidence type="ECO:0000313" key="4">
    <source>
        <dbReference type="Proteomes" id="UP000738325"/>
    </source>
</evidence>
<feature type="compositionally biased region" description="Basic and acidic residues" evidence="1">
    <location>
        <begin position="691"/>
        <end position="704"/>
    </location>
</feature>
<keyword evidence="2" id="KW-0472">Membrane</keyword>
<sequence length="808" mass="83858">MSTSADESNKALSSPPSSQHDINAIVPGSIFQDDIPPPTFNDGTSGYDNPSNVSTTISGAAGANTNSNVNNQIEVSSTIQTIMISLGICVGALFLLGVIATHYISHKNTRAEEKKKKALEEKEGDAAKETGVGGASAHHEMSGAVATTAIGSRNTGYGLGLSVVDASRRGSIVTVLIDDKDGGAGVGSDLMSPAPAAPTGLRGKIGMITGSIGNSQSSNSNYGHNNNASPKTAPFRNTHSPKCSIIGGVGTAIGGGGHAGTGSFQMGASGPRGPGSVNPRNSFMEVAQVYTRRQSITPTPPVQANGSPLMAMHSSSSLRAATPGYSHDHRHHAAPPDLQIIGGRGSVCAEGSSGGLYPRLGYGDDNPLSLTRSQHDLTATSPMFALSPSSFGTDTGPDRNPFASPPLSAISKSSLLLDPFRTQNNSQLSLNLANSNEDNPTAEDGDDDDSYPFPSTANSDSHTVAALSGPPTSFTAGTGSMPRSLDDFSEPRLVLRQIQSGVPAYQRHTMMQTGTAATPSAAVAAVTPNIFGGGSPGSSNSSAITHPSVERQVGYIPGVPDRRSIAGSVVVPSNNTGGNGNNSYERHASKPSTGVSSINEGNAWYRKRASVIIPESGTAHVRLWKDGETTMVVNRSSRSGSQSSALSHLSNSSMANAAALAVAGTSAAVMTITEPSPLRINHSQDAIEKEPLEQPDSVTKDKHASLFPRDASDTVVARNGAAVFEGTQTSRSRSRSPSPLSSRASPEGGSLTPVVLIQGQESKEQDQDQENEVVVRLRAPRRGSHAGSTHSNRRSYLDDYREQQQQQQ</sequence>
<reference evidence="3" key="1">
    <citation type="journal article" date="2020" name="Fungal Divers.">
        <title>Resolving the Mortierellaceae phylogeny through synthesis of multi-gene phylogenetics and phylogenomics.</title>
        <authorList>
            <person name="Vandepol N."/>
            <person name="Liber J."/>
            <person name="Desiro A."/>
            <person name="Na H."/>
            <person name="Kennedy M."/>
            <person name="Barry K."/>
            <person name="Grigoriev I.V."/>
            <person name="Miller A.N."/>
            <person name="O'Donnell K."/>
            <person name="Stajich J.E."/>
            <person name="Bonito G."/>
        </authorList>
    </citation>
    <scope>NUCLEOTIDE SEQUENCE</scope>
    <source>
        <strain evidence="3">REB-010B</strain>
    </source>
</reference>
<evidence type="ECO:0000313" key="3">
    <source>
        <dbReference type="EMBL" id="KAG0309762.1"/>
    </source>
</evidence>
<keyword evidence="2" id="KW-1133">Transmembrane helix</keyword>
<feature type="region of interest" description="Disordered" evidence="1">
    <location>
        <begin position="109"/>
        <end position="138"/>
    </location>
</feature>
<keyword evidence="4" id="KW-1185">Reference proteome</keyword>
<feature type="compositionally biased region" description="Polar residues" evidence="1">
    <location>
        <begin position="1"/>
        <end position="21"/>
    </location>
</feature>